<organism evidence="2 3">
    <name type="scientific">Portunus trituberculatus</name>
    <name type="common">Swimming crab</name>
    <name type="synonym">Neptunus trituberculatus</name>
    <dbReference type="NCBI Taxonomy" id="210409"/>
    <lineage>
        <taxon>Eukaryota</taxon>
        <taxon>Metazoa</taxon>
        <taxon>Ecdysozoa</taxon>
        <taxon>Arthropoda</taxon>
        <taxon>Crustacea</taxon>
        <taxon>Multicrustacea</taxon>
        <taxon>Malacostraca</taxon>
        <taxon>Eumalacostraca</taxon>
        <taxon>Eucarida</taxon>
        <taxon>Decapoda</taxon>
        <taxon>Pleocyemata</taxon>
        <taxon>Brachyura</taxon>
        <taxon>Eubrachyura</taxon>
        <taxon>Portunoidea</taxon>
        <taxon>Portunidae</taxon>
        <taxon>Portuninae</taxon>
        <taxon>Portunus</taxon>
    </lineage>
</organism>
<reference evidence="2 3" key="1">
    <citation type="submission" date="2019-05" db="EMBL/GenBank/DDBJ databases">
        <title>Another draft genome of Portunus trituberculatus and its Hox gene families provides insights of decapod evolution.</title>
        <authorList>
            <person name="Jeong J.-H."/>
            <person name="Song I."/>
            <person name="Kim S."/>
            <person name="Choi T."/>
            <person name="Kim D."/>
            <person name="Ryu S."/>
            <person name="Kim W."/>
        </authorList>
    </citation>
    <scope>NUCLEOTIDE SEQUENCE [LARGE SCALE GENOMIC DNA]</scope>
    <source>
        <tissue evidence="2">Muscle</tissue>
    </source>
</reference>
<gene>
    <name evidence="2" type="ORF">E2C01_080652</name>
</gene>
<accession>A0A5B7J059</accession>
<name>A0A5B7J059_PORTR</name>
<protein>
    <submittedName>
        <fullName evidence="2">Uncharacterized protein</fullName>
    </submittedName>
</protein>
<evidence type="ECO:0000313" key="2">
    <source>
        <dbReference type="EMBL" id="MPC85854.1"/>
    </source>
</evidence>
<dbReference type="Proteomes" id="UP000324222">
    <property type="component" value="Unassembled WGS sequence"/>
</dbReference>
<comment type="caution">
    <text evidence="2">The sequence shown here is derived from an EMBL/GenBank/DDBJ whole genome shotgun (WGS) entry which is preliminary data.</text>
</comment>
<dbReference type="EMBL" id="VSRR010069787">
    <property type="protein sequence ID" value="MPC85854.1"/>
    <property type="molecule type" value="Genomic_DNA"/>
</dbReference>
<keyword evidence="3" id="KW-1185">Reference proteome</keyword>
<dbReference type="AlphaFoldDB" id="A0A5B7J059"/>
<sequence>MGSLFALLLPESSNKPMADTVDQLELLYGSSSRTSSSNSIEKGVASPLTAPEREGEADV</sequence>
<proteinExistence type="predicted"/>
<feature type="region of interest" description="Disordered" evidence="1">
    <location>
        <begin position="31"/>
        <end position="59"/>
    </location>
</feature>
<evidence type="ECO:0000313" key="3">
    <source>
        <dbReference type="Proteomes" id="UP000324222"/>
    </source>
</evidence>
<evidence type="ECO:0000256" key="1">
    <source>
        <dbReference type="SAM" id="MobiDB-lite"/>
    </source>
</evidence>